<evidence type="ECO:0000256" key="1">
    <source>
        <dbReference type="ARBA" id="ARBA00022729"/>
    </source>
</evidence>
<protein>
    <recommendedName>
        <fullName evidence="2">BON domain-containing protein</fullName>
    </recommendedName>
</protein>
<dbReference type="InterPro" id="IPR051686">
    <property type="entry name" value="Lipoprotein_DolP"/>
</dbReference>
<feature type="domain" description="BON" evidence="2">
    <location>
        <begin position="147"/>
        <end position="214"/>
    </location>
</feature>
<sequence>MKTDLQLKKEVLDELDWDPSLDAAAIGVEVNEGVVTLSGHLPSYAEKLAAERAAEKVSGVRGVVVNLEVRPASVPSDEAIANAARDALQWHVHLPPDAVKLRVEKGWITLAGEVEWGYQRKVAERTVSHLRGVTGVTNLIKMHARVAPADVVERIEAALRRHAEREARHISISMKDGTVTLSGHVGTRAERLAAVGAAWSAPGVGAVVDNLELG</sequence>
<organism evidence="3 4">
    <name type="scientific">Cupriavidus laharis</name>
    <dbReference type="NCBI Taxonomy" id="151654"/>
    <lineage>
        <taxon>Bacteria</taxon>
        <taxon>Pseudomonadati</taxon>
        <taxon>Pseudomonadota</taxon>
        <taxon>Betaproteobacteria</taxon>
        <taxon>Burkholderiales</taxon>
        <taxon>Burkholderiaceae</taxon>
        <taxon>Cupriavidus</taxon>
    </lineage>
</organism>
<dbReference type="EMBL" id="CAJZAI010000001">
    <property type="protein sequence ID" value="CAG9165990.1"/>
    <property type="molecule type" value="Genomic_DNA"/>
</dbReference>
<dbReference type="PANTHER" id="PTHR34606">
    <property type="entry name" value="BON DOMAIN-CONTAINING PROTEIN"/>
    <property type="match status" value="1"/>
</dbReference>
<evidence type="ECO:0000259" key="2">
    <source>
        <dbReference type="PROSITE" id="PS50914"/>
    </source>
</evidence>
<dbReference type="SMART" id="SM00749">
    <property type="entry name" value="BON"/>
    <property type="match status" value="2"/>
</dbReference>
<keyword evidence="4" id="KW-1185">Reference proteome</keyword>
<accession>A0ABM8WF94</accession>
<dbReference type="RefSeq" id="WP_224078345.1">
    <property type="nucleotide sequence ID" value="NZ_CAJZAI010000001.1"/>
</dbReference>
<keyword evidence="1" id="KW-0732">Signal</keyword>
<name>A0ABM8WF94_9BURK</name>
<feature type="domain" description="BON" evidence="2">
    <location>
        <begin position="76"/>
        <end position="144"/>
    </location>
</feature>
<comment type="caution">
    <text evidence="3">The sequence shown here is derived from an EMBL/GenBank/DDBJ whole genome shotgun (WGS) entry which is preliminary data.</text>
</comment>
<proteinExistence type="predicted"/>
<dbReference type="InterPro" id="IPR014004">
    <property type="entry name" value="Transpt-assoc_nodulatn_dom_bac"/>
</dbReference>
<evidence type="ECO:0000313" key="3">
    <source>
        <dbReference type="EMBL" id="CAG9165990.1"/>
    </source>
</evidence>
<evidence type="ECO:0000313" key="4">
    <source>
        <dbReference type="Proteomes" id="UP000727654"/>
    </source>
</evidence>
<dbReference type="Proteomes" id="UP000727654">
    <property type="component" value="Unassembled WGS sequence"/>
</dbReference>
<dbReference type="PROSITE" id="PS50914">
    <property type="entry name" value="BON"/>
    <property type="match status" value="3"/>
</dbReference>
<feature type="domain" description="BON" evidence="2">
    <location>
        <begin position="3"/>
        <end position="71"/>
    </location>
</feature>
<dbReference type="PANTHER" id="PTHR34606:SF4">
    <property type="entry name" value="OUTER MEMBRANE LIPOPROTEIN DOLP"/>
    <property type="match status" value="1"/>
</dbReference>
<dbReference type="Gene3D" id="3.30.1340.30">
    <property type="match status" value="3"/>
</dbReference>
<dbReference type="InterPro" id="IPR007055">
    <property type="entry name" value="BON_dom"/>
</dbReference>
<gene>
    <name evidence="3" type="ORF">LMG23992_00660</name>
</gene>
<dbReference type="Pfam" id="PF04972">
    <property type="entry name" value="BON"/>
    <property type="match status" value="3"/>
</dbReference>
<reference evidence="3 4" key="1">
    <citation type="submission" date="2021-08" db="EMBL/GenBank/DDBJ databases">
        <authorList>
            <person name="Peeters C."/>
        </authorList>
    </citation>
    <scope>NUCLEOTIDE SEQUENCE [LARGE SCALE GENOMIC DNA]</scope>
    <source>
        <strain evidence="3 4">LMG 23992</strain>
    </source>
</reference>